<dbReference type="Proteomes" id="UP001501821">
    <property type="component" value="Unassembled WGS sequence"/>
</dbReference>
<dbReference type="EMBL" id="BAABAH010000001">
    <property type="protein sequence ID" value="GAA3804246.1"/>
    <property type="molecule type" value="Genomic_DNA"/>
</dbReference>
<feature type="transmembrane region" description="Helical" evidence="1">
    <location>
        <begin position="83"/>
        <end position="104"/>
    </location>
</feature>
<accession>A0ABP7HW95</accession>
<keyword evidence="1" id="KW-0812">Transmembrane</keyword>
<comment type="caution">
    <text evidence="2">The sequence shown here is derived from an EMBL/GenBank/DDBJ whole genome shotgun (WGS) entry which is preliminary data.</text>
</comment>
<feature type="transmembrane region" description="Helical" evidence="1">
    <location>
        <begin position="147"/>
        <end position="168"/>
    </location>
</feature>
<feature type="transmembrane region" description="Helical" evidence="1">
    <location>
        <begin position="55"/>
        <end position="76"/>
    </location>
</feature>
<protein>
    <recommendedName>
        <fullName evidence="4">DUF3995 domain-containing protein</fullName>
    </recommendedName>
</protein>
<feature type="transmembrane region" description="Helical" evidence="1">
    <location>
        <begin position="116"/>
        <end position="135"/>
    </location>
</feature>
<sequence>MSYRNVIGTAVCVVLLGMGLTWAFVSMRAVLDVGGSCASGSTPYQISTPCPGGSWLIGVGIPVMLIAAMAGSAFATGLKAPNLLVPMWAVLFTSLGFNFLQYGIRDGEWGFTVPGVLFEVMALPAWWVMGSSLVTTLRTKRSDLSWWGMYVGLGACGAFVGLAVYAAAS</sequence>
<evidence type="ECO:0000313" key="3">
    <source>
        <dbReference type="Proteomes" id="UP001501821"/>
    </source>
</evidence>
<evidence type="ECO:0000313" key="2">
    <source>
        <dbReference type="EMBL" id="GAA3804246.1"/>
    </source>
</evidence>
<gene>
    <name evidence="2" type="ORF">GCM10022242_04480</name>
</gene>
<dbReference type="RefSeq" id="WP_344772159.1">
    <property type="nucleotide sequence ID" value="NZ_BAABAH010000001.1"/>
</dbReference>
<keyword evidence="3" id="KW-1185">Reference proteome</keyword>
<proteinExistence type="predicted"/>
<evidence type="ECO:0000256" key="1">
    <source>
        <dbReference type="SAM" id="Phobius"/>
    </source>
</evidence>
<feature type="transmembrane region" description="Helical" evidence="1">
    <location>
        <begin position="7"/>
        <end position="25"/>
    </location>
</feature>
<keyword evidence="1" id="KW-0472">Membrane</keyword>
<evidence type="ECO:0008006" key="4">
    <source>
        <dbReference type="Google" id="ProtNLM"/>
    </source>
</evidence>
<name>A0ABP7HW95_9ACTN</name>
<keyword evidence="1" id="KW-1133">Transmembrane helix</keyword>
<reference evidence="3" key="1">
    <citation type="journal article" date="2019" name="Int. J. Syst. Evol. Microbiol.">
        <title>The Global Catalogue of Microorganisms (GCM) 10K type strain sequencing project: providing services to taxonomists for standard genome sequencing and annotation.</title>
        <authorList>
            <consortium name="The Broad Institute Genomics Platform"/>
            <consortium name="The Broad Institute Genome Sequencing Center for Infectious Disease"/>
            <person name="Wu L."/>
            <person name="Ma J."/>
        </authorList>
    </citation>
    <scope>NUCLEOTIDE SEQUENCE [LARGE SCALE GENOMIC DNA]</scope>
    <source>
        <strain evidence="3">JCM 16953</strain>
    </source>
</reference>
<organism evidence="2 3">
    <name type="scientific">Nocardioides panacisoli</name>
    <dbReference type="NCBI Taxonomy" id="627624"/>
    <lineage>
        <taxon>Bacteria</taxon>
        <taxon>Bacillati</taxon>
        <taxon>Actinomycetota</taxon>
        <taxon>Actinomycetes</taxon>
        <taxon>Propionibacteriales</taxon>
        <taxon>Nocardioidaceae</taxon>
        <taxon>Nocardioides</taxon>
    </lineage>
</organism>